<protein>
    <submittedName>
        <fullName evidence="1">10255_t:CDS:1</fullName>
    </submittedName>
</protein>
<evidence type="ECO:0000313" key="2">
    <source>
        <dbReference type="Proteomes" id="UP000789920"/>
    </source>
</evidence>
<reference evidence="1" key="1">
    <citation type="submission" date="2021-06" db="EMBL/GenBank/DDBJ databases">
        <authorList>
            <person name="Kallberg Y."/>
            <person name="Tangrot J."/>
            <person name="Rosling A."/>
        </authorList>
    </citation>
    <scope>NUCLEOTIDE SEQUENCE</scope>
    <source>
        <strain evidence="1">MA461A</strain>
    </source>
</reference>
<name>A0ACA9SPM5_9GLOM</name>
<accession>A0ACA9SPM5</accession>
<dbReference type="EMBL" id="CAJVQC010136557">
    <property type="protein sequence ID" value="CAG8843011.1"/>
    <property type="molecule type" value="Genomic_DNA"/>
</dbReference>
<organism evidence="1 2">
    <name type="scientific">Racocetra persica</name>
    <dbReference type="NCBI Taxonomy" id="160502"/>
    <lineage>
        <taxon>Eukaryota</taxon>
        <taxon>Fungi</taxon>
        <taxon>Fungi incertae sedis</taxon>
        <taxon>Mucoromycota</taxon>
        <taxon>Glomeromycotina</taxon>
        <taxon>Glomeromycetes</taxon>
        <taxon>Diversisporales</taxon>
        <taxon>Gigasporaceae</taxon>
        <taxon>Racocetra</taxon>
    </lineage>
</organism>
<gene>
    <name evidence="1" type="ORF">RPERSI_LOCUS32574</name>
</gene>
<dbReference type="Proteomes" id="UP000789920">
    <property type="component" value="Unassembled WGS sequence"/>
</dbReference>
<feature type="non-terminal residue" evidence="1">
    <location>
        <position position="198"/>
    </location>
</feature>
<evidence type="ECO:0000313" key="1">
    <source>
        <dbReference type="EMBL" id="CAG8843011.1"/>
    </source>
</evidence>
<keyword evidence="2" id="KW-1185">Reference proteome</keyword>
<sequence>MNANSSSGAKKATNRTVSSVITRSRTSNMKKKTVTAINSNEGSYANCNAEPNMISNVEIEGNATSNVEIESSAKKPFLRSNKWLRYTKPTLEEIETVRGNSRVISTHKATEVWVKALEEFHSDIGYKGKIEEIDSKEVLENQLSRFVVAMKRKDGGEYHFSSIRNCMAAIWWHLNQHSVMPKPVEILNSKVYFDLNVI</sequence>
<comment type="caution">
    <text evidence="1">The sequence shown here is derived from an EMBL/GenBank/DDBJ whole genome shotgun (WGS) entry which is preliminary data.</text>
</comment>
<proteinExistence type="predicted"/>